<sequence>MAVYYNGGVINGRGDGGVDGNDNTRLVGGLEEAYAAAKPLLLSMGQKTIYCGGAGNVVDTDGIVDDDGGAAMVVIGMGGTIGFNEVEMVSVRMIGSARASGSLYSFVDGTNSGNMFRVPEWKEAILEEMRALEKSGTWEVMELPKKKKIVGCKWVFTTKYRSDGSLDRYKACLGAKEFTETYGIDYLETFAPMAK</sequence>
<gene>
    <name evidence="2" type="ORF">RJ639_047656</name>
</gene>
<protein>
    <recommendedName>
        <fullName evidence="1">Reverse transcriptase Ty1/copia-type domain-containing protein</fullName>
    </recommendedName>
</protein>
<dbReference type="InterPro" id="IPR013103">
    <property type="entry name" value="RVT_2"/>
</dbReference>
<evidence type="ECO:0000259" key="1">
    <source>
        <dbReference type="Pfam" id="PF07727"/>
    </source>
</evidence>
<proteinExistence type="predicted"/>
<accession>A0AA89B266</accession>
<evidence type="ECO:0000313" key="2">
    <source>
        <dbReference type="EMBL" id="KAK3022262.1"/>
    </source>
</evidence>
<dbReference type="Pfam" id="PF07727">
    <property type="entry name" value="RVT_2"/>
    <property type="match status" value="1"/>
</dbReference>
<reference evidence="2" key="1">
    <citation type="submission" date="2022-12" db="EMBL/GenBank/DDBJ databases">
        <title>Draft genome assemblies for two species of Escallonia (Escalloniales).</title>
        <authorList>
            <person name="Chanderbali A."/>
            <person name="Dervinis C."/>
            <person name="Anghel I."/>
            <person name="Soltis D."/>
            <person name="Soltis P."/>
            <person name="Zapata F."/>
        </authorList>
    </citation>
    <scope>NUCLEOTIDE SEQUENCE</scope>
    <source>
        <strain evidence="2">UCBG64.0493</strain>
        <tissue evidence="2">Leaf</tissue>
    </source>
</reference>
<evidence type="ECO:0000313" key="3">
    <source>
        <dbReference type="Proteomes" id="UP001188597"/>
    </source>
</evidence>
<name>A0AA89B266_9ASTE</name>
<dbReference type="AlphaFoldDB" id="A0AA89B266"/>
<keyword evidence="3" id="KW-1185">Reference proteome</keyword>
<feature type="domain" description="Reverse transcriptase Ty1/copia-type" evidence="1">
    <location>
        <begin position="137"/>
        <end position="194"/>
    </location>
</feature>
<dbReference type="Proteomes" id="UP001188597">
    <property type="component" value="Unassembled WGS sequence"/>
</dbReference>
<comment type="caution">
    <text evidence="2">The sequence shown here is derived from an EMBL/GenBank/DDBJ whole genome shotgun (WGS) entry which is preliminary data.</text>
</comment>
<dbReference type="EMBL" id="JAVXUP010000721">
    <property type="protein sequence ID" value="KAK3022262.1"/>
    <property type="molecule type" value="Genomic_DNA"/>
</dbReference>
<organism evidence="2 3">
    <name type="scientific">Escallonia herrerae</name>
    <dbReference type="NCBI Taxonomy" id="1293975"/>
    <lineage>
        <taxon>Eukaryota</taxon>
        <taxon>Viridiplantae</taxon>
        <taxon>Streptophyta</taxon>
        <taxon>Embryophyta</taxon>
        <taxon>Tracheophyta</taxon>
        <taxon>Spermatophyta</taxon>
        <taxon>Magnoliopsida</taxon>
        <taxon>eudicotyledons</taxon>
        <taxon>Gunneridae</taxon>
        <taxon>Pentapetalae</taxon>
        <taxon>asterids</taxon>
        <taxon>campanulids</taxon>
        <taxon>Escalloniales</taxon>
        <taxon>Escalloniaceae</taxon>
        <taxon>Escallonia</taxon>
    </lineage>
</organism>